<dbReference type="EMBL" id="JANAWD010000094">
    <property type="protein sequence ID" value="KAJ3487353.1"/>
    <property type="molecule type" value="Genomic_DNA"/>
</dbReference>
<accession>A0AAD5V656</accession>
<keyword evidence="2" id="KW-1185">Reference proteome</keyword>
<protein>
    <submittedName>
        <fullName evidence="1">Uncharacterized protein</fullName>
    </submittedName>
</protein>
<reference evidence="1" key="1">
    <citation type="submission" date="2022-07" db="EMBL/GenBank/DDBJ databases">
        <title>Genome Sequence of Physisporinus lineatus.</title>
        <authorList>
            <person name="Buettner E."/>
        </authorList>
    </citation>
    <scope>NUCLEOTIDE SEQUENCE</scope>
    <source>
        <strain evidence="1">VT162</strain>
    </source>
</reference>
<evidence type="ECO:0000313" key="2">
    <source>
        <dbReference type="Proteomes" id="UP001212997"/>
    </source>
</evidence>
<name>A0AAD5V656_9APHY</name>
<gene>
    <name evidence="1" type="ORF">NLI96_g3591</name>
</gene>
<proteinExistence type="predicted"/>
<dbReference type="Proteomes" id="UP001212997">
    <property type="component" value="Unassembled WGS sequence"/>
</dbReference>
<dbReference type="AlphaFoldDB" id="A0AAD5V656"/>
<comment type="caution">
    <text evidence="1">The sequence shown here is derived from an EMBL/GenBank/DDBJ whole genome shotgun (WGS) entry which is preliminary data.</text>
</comment>
<evidence type="ECO:0000313" key="1">
    <source>
        <dbReference type="EMBL" id="KAJ3487353.1"/>
    </source>
</evidence>
<organism evidence="1 2">
    <name type="scientific">Meripilus lineatus</name>
    <dbReference type="NCBI Taxonomy" id="2056292"/>
    <lineage>
        <taxon>Eukaryota</taxon>
        <taxon>Fungi</taxon>
        <taxon>Dikarya</taxon>
        <taxon>Basidiomycota</taxon>
        <taxon>Agaricomycotina</taxon>
        <taxon>Agaricomycetes</taxon>
        <taxon>Polyporales</taxon>
        <taxon>Meripilaceae</taxon>
        <taxon>Meripilus</taxon>
    </lineage>
</organism>
<sequence>MHRALHIEELLLNICDILNIDADRNLAMIMNKDQDQRRVAMTALSSLARTCRIFHDPAIGFLWSSQYSLTPLALCLGDSVALSDEEHLWSNEAEVVCSIRDIIARTLSGRHSVDLQAASVSGSTLSFHQIRSLDQVYESHRLSPNRFQDPRQSVVTQLATFHRRSSTPFTLSQSQQAQMVLQLSSPRLPMPFHQFQGNEFEPVDEACHSVVTGVYP</sequence>